<evidence type="ECO:0000313" key="4">
    <source>
        <dbReference type="EMBL" id="HED30301.1"/>
    </source>
</evidence>
<dbReference type="Pfam" id="PF24793">
    <property type="entry name" value="GINT1_N"/>
    <property type="match status" value="1"/>
</dbReference>
<comment type="caution">
    <text evidence="4">The sequence shown here is derived from an EMBL/GenBank/DDBJ whole genome shotgun (WGS) entry which is preliminary data.</text>
</comment>
<organism evidence="4">
    <name type="scientific">Prosthecochloris aestuarii</name>
    <dbReference type="NCBI Taxonomy" id="1102"/>
    <lineage>
        <taxon>Bacteria</taxon>
        <taxon>Pseudomonadati</taxon>
        <taxon>Chlorobiota</taxon>
        <taxon>Chlorobiia</taxon>
        <taxon>Chlorobiales</taxon>
        <taxon>Chlorobiaceae</taxon>
        <taxon>Prosthecochloris</taxon>
    </lineage>
</organism>
<feature type="domain" description="Glucosamine inositolphosphorylceramide transferase 1 N-terminal" evidence="3">
    <location>
        <begin position="42"/>
        <end position="320"/>
    </location>
</feature>
<dbReference type="SUPFAM" id="SSF75005">
    <property type="entry name" value="Arabinanase/levansucrase/invertase"/>
    <property type="match status" value="1"/>
</dbReference>
<accession>A0A831SNY5</accession>
<keyword evidence="2" id="KW-0119">Carbohydrate metabolism</keyword>
<dbReference type="InterPro" id="IPR056442">
    <property type="entry name" value="GINT1_N"/>
</dbReference>
<keyword evidence="1" id="KW-0624">Polysaccharide degradation</keyword>
<sequence length="323" mass="37108">MIKKLIPVIAFIAGIATAYIINDHRSSIRKFIRNTLTYNAQQTDDCGHWSIGIYEGPTPFDLAPPPDVRNPVLTCRNVSDVASEFVADPFMIARSDSLYMFFEVLNKESGHGDIGYATSRDARKWQYHRVVLDETYYLSYPYVFLWDDEYFMIPESHQDLSVKLYRASSFPEKWEYAATLLSGYHYVDPSIVRRNDTWWMFVSIPDSDVLNLYYAKELTGPWTPHPMNPIVKFNKHSARPAGRLFDYQGRLYRVAQDDAPTYGIQVFAYEITSLSETYYKERPAASGPLITKTGSGWNAEGMHHIDVQHIGGKWIGVVDGRNR</sequence>
<keyword evidence="1" id="KW-0858">Xylan degradation</keyword>
<proteinExistence type="predicted"/>
<dbReference type="InterPro" id="IPR023296">
    <property type="entry name" value="Glyco_hydro_beta-prop_sf"/>
</dbReference>
<name>A0A831SNY5_PROAE</name>
<evidence type="ECO:0000256" key="2">
    <source>
        <dbReference type="ARBA" id="ARBA00023277"/>
    </source>
</evidence>
<protein>
    <recommendedName>
        <fullName evidence="3">Glucosamine inositolphosphorylceramide transferase 1 N-terminal domain-containing protein</fullName>
    </recommendedName>
</protein>
<dbReference type="PANTHER" id="PTHR43772">
    <property type="entry name" value="ENDO-1,4-BETA-XYLANASE"/>
    <property type="match status" value="1"/>
</dbReference>
<dbReference type="AlphaFoldDB" id="A0A831SNY5"/>
<gene>
    <name evidence="4" type="ORF">ENN50_01145</name>
</gene>
<dbReference type="EMBL" id="DSBW01000026">
    <property type="protein sequence ID" value="HED30301.1"/>
    <property type="molecule type" value="Genomic_DNA"/>
</dbReference>
<dbReference type="Proteomes" id="UP000886335">
    <property type="component" value="Unassembled WGS sequence"/>
</dbReference>
<evidence type="ECO:0000259" key="3">
    <source>
        <dbReference type="Pfam" id="PF24793"/>
    </source>
</evidence>
<dbReference type="PANTHER" id="PTHR43772:SF2">
    <property type="entry name" value="PUTATIVE (AFU_ORTHOLOGUE AFUA_2G04480)-RELATED"/>
    <property type="match status" value="1"/>
</dbReference>
<dbReference type="Gene3D" id="2.115.10.20">
    <property type="entry name" value="Glycosyl hydrolase domain, family 43"/>
    <property type="match status" value="2"/>
</dbReference>
<dbReference type="GO" id="GO:0045493">
    <property type="term" value="P:xylan catabolic process"/>
    <property type="evidence" value="ECO:0007669"/>
    <property type="project" value="UniProtKB-KW"/>
</dbReference>
<evidence type="ECO:0000256" key="1">
    <source>
        <dbReference type="ARBA" id="ARBA00022651"/>
    </source>
</evidence>
<dbReference type="InterPro" id="IPR052176">
    <property type="entry name" value="Glycosyl_Hydrlase_43_Enz"/>
</dbReference>
<reference evidence="4" key="1">
    <citation type="journal article" date="2020" name="mSystems">
        <title>Genome- and Community-Level Interaction Insights into Carbon Utilization and Element Cycling Functions of Hydrothermarchaeota in Hydrothermal Sediment.</title>
        <authorList>
            <person name="Zhou Z."/>
            <person name="Liu Y."/>
            <person name="Xu W."/>
            <person name="Pan J."/>
            <person name="Luo Z.H."/>
            <person name="Li M."/>
        </authorList>
    </citation>
    <scope>NUCLEOTIDE SEQUENCE [LARGE SCALE GENOMIC DNA]</scope>
    <source>
        <strain evidence="4">SpSt-1181</strain>
    </source>
</reference>